<evidence type="ECO:0000313" key="2">
    <source>
        <dbReference type="Proteomes" id="UP001153678"/>
    </source>
</evidence>
<gene>
    <name evidence="1" type="ORF">FWILDA_LOCUS7208</name>
</gene>
<dbReference type="Gene3D" id="2.30.30.110">
    <property type="match status" value="1"/>
</dbReference>
<name>A0A9W4SNB9_9GLOM</name>
<dbReference type="OrthoDB" id="10547591at2759"/>
<comment type="caution">
    <text evidence="1">The sequence shown here is derived from an EMBL/GenBank/DDBJ whole genome shotgun (WGS) entry which is preliminary data.</text>
</comment>
<dbReference type="GO" id="GO:0003677">
    <property type="term" value="F:DNA binding"/>
    <property type="evidence" value="ECO:0007669"/>
    <property type="project" value="InterPro"/>
</dbReference>
<proteinExistence type="predicted"/>
<sequence length="139" mass="15448">EDHPAVVVSNNWQNEKGSRVVVLPMSSKIEKIYPFDVYVGKAGKLPPNLFTKAEIKLKKVLAFEERISHLAEGHNRGGFDLKFTKPVKEFIDVYACIGCRAPGKKGEPTAEELNRDIPGYGFQFDSEAHGDSLDNTTVI</sequence>
<dbReference type="AlphaFoldDB" id="A0A9W4SNB9"/>
<accession>A0A9W4SNB9</accession>
<evidence type="ECO:0000313" key="1">
    <source>
        <dbReference type="EMBL" id="CAI2175664.1"/>
    </source>
</evidence>
<protein>
    <submittedName>
        <fullName evidence="1">4165_t:CDS:1</fullName>
    </submittedName>
</protein>
<keyword evidence="2" id="KW-1185">Reference proteome</keyword>
<dbReference type="InterPro" id="IPR003477">
    <property type="entry name" value="PemK-like"/>
</dbReference>
<feature type="non-terminal residue" evidence="1">
    <location>
        <position position="139"/>
    </location>
</feature>
<dbReference type="Proteomes" id="UP001153678">
    <property type="component" value="Unassembled WGS sequence"/>
</dbReference>
<reference evidence="1" key="1">
    <citation type="submission" date="2022-08" db="EMBL/GenBank/DDBJ databases">
        <authorList>
            <person name="Kallberg Y."/>
            <person name="Tangrot J."/>
            <person name="Rosling A."/>
        </authorList>
    </citation>
    <scope>NUCLEOTIDE SEQUENCE</scope>
    <source>
        <strain evidence="1">Wild A</strain>
    </source>
</reference>
<dbReference type="SUPFAM" id="SSF50118">
    <property type="entry name" value="Cell growth inhibitor/plasmid maintenance toxic component"/>
    <property type="match status" value="1"/>
</dbReference>
<dbReference type="Pfam" id="PF02452">
    <property type="entry name" value="PemK_toxin"/>
    <property type="match status" value="1"/>
</dbReference>
<dbReference type="EMBL" id="CAMKVN010001393">
    <property type="protein sequence ID" value="CAI2175664.1"/>
    <property type="molecule type" value="Genomic_DNA"/>
</dbReference>
<organism evidence="1 2">
    <name type="scientific">Funneliformis geosporum</name>
    <dbReference type="NCBI Taxonomy" id="1117311"/>
    <lineage>
        <taxon>Eukaryota</taxon>
        <taxon>Fungi</taxon>
        <taxon>Fungi incertae sedis</taxon>
        <taxon>Mucoromycota</taxon>
        <taxon>Glomeromycotina</taxon>
        <taxon>Glomeromycetes</taxon>
        <taxon>Glomerales</taxon>
        <taxon>Glomeraceae</taxon>
        <taxon>Funneliformis</taxon>
    </lineage>
</organism>
<dbReference type="InterPro" id="IPR011067">
    <property type="entry name" value="Plasmid_toxin/cell-grow_inhib"/>
</dbReference>